<dbReference type="AlphaFoldDB" id="A0A9N9RU08"/>
<feature type="signal peptide" evidence="2">
    <location>
        <begin position="1"/>
        <end position="23"/>
    </location>
</feature>
<keyword evidence="1" id="KW-0472">Membrane</keyword>
<dbReference type="Proteomes" id="UP001153620">
    <property type="component" value="Chromosome 2"/>
</dbReference>
<keyword evidence="1" id="KW-0812">Transmembrane</keyword>
<feature type="chain" id="PRO_5040246948" evidence="2">
    <location>
        <begin position="24"/>
        <end position="294"/>
    </location>
</feature>
<evidence type="ECO:0000313" key="3">
    <source>
        <dbReference type="EMBL" id="CAG9803015.1"/>
    </source>
</evidence>
<keyword evidence="1" id="KW-1133">Transmembrane helix</keyword>
<dbReference type="InterPro" id="IPR032675">
    <property type="entry name" value="LRR_dom_sf"/>
</dbReference>
<dbReference type="Gene3D" id="3.80.10.10">
    <property type="entry name" value="Ribonuclease Inhibitor"/>
    <property type="match status" value="1"/>
</dbReference>
<keyword evidence="2" id="KW-0732">Signal</keyword>
<protein>
    <submittedName>
        <fullName evidence="3">Uncharacterized protein</fullName>
    </submittedName>
</protein>
<reference evidence="3" key="1">
    <citation type="submission" date="2022-01" db="EMBL/GenBank/DDBJ databases">
        <authorList>
            <person name="King R."/>
        </authorList>
    </citation>
    <scope>NUCLEOTIDE SEQUENCE</scope>
</reference>
<keyword evidence="4" id="KW-1185">Reference proteome</keyword>
<reference evidence="3" key="2">
    <citation type="submission" date="2022-10" db="EMBL/GenBank/DDBJ databases">
        <authorList>
            <consortium name="ENA_rothamsted_submissions"/>
            <consortium name="culmorum"/>
            <person name="King R."/>
        </authorList>
    </citation>
    <scope>NUCLEOTIDE SEQUENCE</scope>
</reference>
<name>A0A9N9RU08_9DIPT</name>
<sequence length="294" mass="33565">MNFAKLVTIAVILSSLTVNLVNAVQVHCEFSSFSPMSWYISPRYSCKAVNFETTFKDRILNNVMGLHDSDKTDTDIKMLFMHKENCHYIPRNISGFFGNIDVLYIKDSNLQHLMTGDLDGLKSLSIFDVSYNPIDHVGEDFFKGHSSIRIISFYACHIKQIDFGAFDSLTNLQEVSLQYNYCHDGVLKRALNGTTVFTAIYLTCQGNGLKLKSKVEEECLDTLRKSIDLLDDDNIIEEHSSDIKRESMSPSFKFILFTFTLLSLIVFTGLCLILFRAHKFVSTRTFFTMINEIN</sequence>
<accession>A0A9N9RU08</accession>
<dbReference type="OrthoDB" id="7776492at2759"/>
<proteinExistence type="predicted"/>
<evidence type="ECO:0000256" key="2">
    <source>
        <dbReference type="SAM" id="SignalP"/>
    </source>
</evidence>
<dbReference type="EMBL" id="OU895878">
    <property type="protein sequence ID" value="CAG9803015.1"/>
    <property type="molecule type" value="Genomic_DNA"/>
</dbReference>
<feature type="transmembrane region" description="Helical" evidence="1">
    <location>
        <begin position="254"/>
        <end position="275"/>
    </location>
</feature>
<evidence type="ECO:0000313" key="4">
    <source>
        <dbReference type="Proteomes" id="UP001153620"/>
    </source>
</evidence>
<organism evidence="3 4">
    <name type="scientific">Chironomus riparius</name>
    <dbReference type="NCBI Taxonomy" id="315576"/>
    <lineage>
        <taxon>Eukaryota</taxon>
        <taxon>Metazoa</taxon>
        <taxon>Ecdysozoa</taxon>
        <taxon>Arthropoda</taxon>
        <taxon>Hexapoda</taxon>
        <taxon>Insecta</taxon>
        <taxon>Pterygota</taxon>
        <taxon>Neoptera</taxon>
        <taxon>Endopterygota</taxon>
        <taxon>Diptera</taxon>
        <taxon>Nematocera</taxon>
        <taxon>Chironomoidea</taxon>
        <taxon>Chironomidae</taxon>
        <taxon>Chironominae</taxon>
        <taxon>Chironomus</taxon>
    </lineage>
</organism>
<dbReference type="SUPFAM" id="SSF52058">
    <property type="entry name" value="L domain-like"/>
    <property type="match status" value="1"/>
</dbReference>
<evidence type="ECO:0000256" key="1">
    <source>
        <dbReference type="SAM" id="Phobius"/>
    </source>
</evidence>
<gene>
    <name evidence="3" type="ORF">CHIRRI_LOCUS5917</name>
</gene>